<proteinExistence type="predicted"/>
<evidence type="ECO:0000256" key="1">
    <source>
        <dbReference type="SAM" id="MobiDB-lite"/>
    </source>
</evidence>
<accession>A0A8H6MQG5</accession>
<protein>
    <submittedName>
        <fullName evidence="2">Uncharacterized protein</fullName>
    </submittedName>
</protein>
<gene>
    <name evidence="2" type="ORF">CSOJ01_10178</name>
</gene>
<comment type="caution">
    <text evidence="2">The sequence shown here is derived from an EMBL/GenBank/DDBJ whole genome shotgun (WGS) entry which is preliminary data.</text>
</comment>
<dbReference type="Proteomes" id="UP000652219">
    <property type="component" value="Unassembled WGS sequence"/>
</dbReference>
<dbReference type="AlphaFoldDB" id="A0A8H6MQG5"/>
<feature type="region of interest" description="Disordered" evidence="1">
    <location>
        <begin position="1"/>
        <end position="37"/>
    </location>
</feature>
<evidence type="ECO:0000313" key="2">
    <source>
        <dbReference type="EMBL" id="KAF6804451.1"/>
    </source>
</evidence>
<feature type="compositionally biased region" description="Basic and acidic residues" evidence="1">
    <location>
        <begin position="1"/>
        <end position="21"/>
    </location>
</feature>
<sequence>MAPTKELENASRQCTARDGRETAQSNPRQVEASRPGALCKTRERLPKFGLRRGGLLKASAGVVRTTISLRVPGADPATRQTSVVDGPRDVPALRYTVSRLAYVYNKTQGGGKQQQAVMAALGRSLSGIDLVTS</sequence>
<reference evidence="2 3" key="1">
    <citation type="journal article" date="2020" name="Phytopathology">
        <title>Genome Sequence Resources of Colletotrichum truncatum, C. plurivorum, C. musicola, and C. sojae: Four Species Pathogenic to Soybean (Glycine max).</title>
        <authorList>
            <person name="Rogerio F."/>
            <person name="Boufleur T.R."/>
            <person name="Ciampi-Guillardi M."/>
            <person name="Sukno S.A."/>
            <person name="Thon M.R."/>
            <person name="Massola Junior N.S."/>
            <person name="Baroncelli R."/>
        </authorList>
    </citation>
    <scope>NUCLEOTIDE SEQUENCE [LARGE SCALE GENOMIC DNA]</scope>
    <source>
        <strain evidence="2 3">LFN0009</strain>
    </source>
</reference>
<dbReference type="EMBL" id="WIGN01000208">
    <property type="protein sequence ID" value="KAF6804451.1"/>
    <property type="molecule type" value="Genomic_DNA"/>
</dbReference>
<evidence type="ECO:0000313" key="3">
    <source>
        <dbReference type="Proteomes" id="UP000652219"/>
    </source>
</evidence>
<keyword evidence="3" id="KW-1185">Reference proteome</keyword>
<organism evidence="2 3">
    <name type="scientific">Colletotrichum sojae</name>
    <dbReference type="NCBI Taxonomy" id="2175907"/>
    <lineage>
        <taxon>Eukaryota</taxon>
        <taxon>Fungi</taxon>
        <taxon>Dikarya</taxon>
        <taxon>Ascomycota</taxon>
        <taxon>Pezizomycotina</taxon>
        <taxon>Sordariomycetes</taxon>
        <taxon>Hypocreomycetidae</taxon>
        <taxon>Glomerellales</taxon>
        <taxon>Glomerellaceae</taxon>
        <taxon>Colletotrichum</taxon>
        <taxon>Colletotrichum orchidearum species complex</taxon>
    </lineage>
</organism>
<name>A0A8H6MQG5_9PEZI</name>